<dbReference type="EMBL" id="MNUE01000084">
    <property type="protein sequence ID" value="OJD29325.1"/>
    <property type="molecule type" value="Genomic_DNA"/>
</dbReference>
<dbReference type="GO" id="GO:0016020">
    <property type="term" value="C:membrane"/>
    <property type="evidence" value="ECO:0007669"/>
    <property type="project" value="UniProtKB-SubCell"/>
</dbReference>
<dbReference type="Pfam" id="PF07690">
    <property type="entry name" value="MFS_1"/>
    <property type="match status" value="1"/>
</dbReference>
<protein>
    <submittedName>
        <fullName evidence="8">Allantoate permease</fullName>
    </submittedName>
</protein>
<evidence type="ECO:0000256" key="4">
    <source>
        <dbReference type="ARBA" id="ARBA00022989"/>
    </source>
</evidence>
<name>A0A1J9RP27_9PEZI</name>
<evidence type="ECO:0000256" key="3">
    <source>
        <dbReference type="ARBA" id="ARBA00022692"/>
    </source>
</evidence>
<feature type="transmembrane region" description="Helical" evidence="7">
    <location>
        <begin position="179"/>
        <end position="197"/>
    </location>
</feature>
<keyword evidence="5 7" id="KW-0472">Membrane</keyword>
<feature type="transmembrane region" description="Helical" evidence="7">
    <location>
        <begin position="417"/>
        <end position="436"/>
    </location>
</feature>
<evidence type="ECO:0000256" key="2">
    <source>
        <dbReference type="ARBA" id="ARBA00022448"/>
    </source>
</evidence>
<dbReference type="RefSeq" id="XP_020125585.1">
    <property type="nucleotide sequence ID" value="XM_020279549.1"/>
</dbReference>
<reference evidence="8 9" key="1">
    <citation type="submission" date="2016-10" db="EMBL/GenBank/DDBJ databases">
        <title>Proteomics and genomics reveal pathogen-plant mechanisms compatible with a hemibiotrophic lifestyle of Diplodia corticola.</title>
        <authorList>
            <person name="Fernandes I."/>
            <person name="De Jonge R."/>
            <person name="Van De Peer Y."/>
            <person name="Devreese B."/>
            <person name="Alves A."/>
            <person name="Esteves A.C."/>
        </authorList>
    </citation>
    <scope>NUCLEOTIDE SEQUENCE [LARGE SCALE GENOMIC DNA]</scope>
    <source>
        <strain evidence="8 9">CBS 112549</strain>
    </source>
</reference>
<organism evidence="8 9">
    <name type="scientific">Diplodia corticola</name>
    <dbReference type="NCBI Taxonomy" id="236234"/>
    <lineage>
        <taxon>Eukaryota</taxon>
        <taxon>Fungi</taxon>
        <taxon>Dikarya</taxon>
        <taxon>Ascomycota</taxon>
        <taxon>Pezizomycotina</taxon>
        <taxon>Dothideomycetes</taxon>
        <taxon>Dothideomycetes incertae sedis</taxon>
        <taxon>Botryosphaeriales</taxon>
        <taxon>Botryosphaeriaceae</taxon>
        <taxon>Diplodia</taxon>
    </lineage>
</organism>
<feature type="transmembrane region" description="Helical" evidence="7">
    <location>
        <begin position="342"/>
        <end position="365"/>
    </location>
</feature>
<dbReference type="SUPFAM" id="SSF103473">
    <property type="entry name" value="MFS general substrate transporter"/>
    <property type="match status" value="1"/>
</dbReference>
<feature type="transmembrane region" description="Helical" evidence="7">
    <location>
        <begin position="514"/>
        <end position="534"/>
    </location>
</feature>
<evidence type="ECO:0000256" key="1">
    <source>
        <dbReference type="ARBA" id="ARBA00004141"/>
    </source>
</evidence>
<dbReference type="FunFam" id="1.20.1250.20:FF:000106">
    <property type="entry name" value="MFS transporter, putative"/>
    <property type="match status" value="1"/>
</dbReference>
<evidence type="ECO:0000256" key="6">
    <source>
        <dbReference type="SAM" id="MobiDB-lite"/>
    </source>
</evidence>
<feature type="transmembrane region" description="Helical" evidence="7">
    <location>
        <begin position="240"/>
        <end position="261"/>
    </location>
</feature>
<feature type="transmembrane region" description="Helical" evidence="7">
    <location>
        <begin position="448"/>
        <end position="467"/>
    </location>
</feature>
<feature type="transmembrane region" description="Helical" evidence="7">
    <location>
        <begin position="209"/>
        <end position="228"/>
    </location>
</feature>
<dbReference type="InterPro" id="IPR011701">
    <property type="entry name" value="MFS"/>
</dbReference>
<feature type="transmembrane region" description="Helical" evidence="7">
    <location>
        <begin position="385"/>
        <end position="405"/>
    </location>
</feature>
<feature type="region of interest" description="Disordered" evidence="6">
    <location>
        <begin position="1"/>
        <end position="66"/>
    </location>
</feature>
<proteinExistence type="predicted"/>
<evidence type="ECO:0000256" key="5">
    <source>
        <dbReference type="ARBA" id="ARBA00023136"/>
    </source>
</evidence>
<evidence type="ECO:0000256" key="7">
    <source>
        <dbReference type="SAM" id="Phobius"/>
    </source>
</evidence>
<feature type="transmembrane region" description="Helical" evidence="7">
    <location>
        <begin position="479"/>
        <end position="499"/>
    </location>
</feature>
<keyword evidence="4 7" id="KW-1133">Transmembrane helix</keyword>
<accession>A0A1J9RP27</accession>
<dbReference type="GeneID" id="31019812"/>
<dbReference type="FunFam" id="1.20.1250.20:FF:000247">
    <property type="entry name" value="MFS general substrate transporter"/>
    <property type="match status" value="1"/>
</dbReference>
<sequence length="572" mass="65388">MSRNSSAESVAPEAKDRVETTPPSTAKEAQQATLFNPDPVTKDGFHFHERDADETDSNSSLSTNPFHDPKVAEHWRAVYEKAEYECRDIFDPTYTWTPEEEKKLIRKLDFRVCLWACVMFFGLQVDRGNLKQAVSDNMLNDLNMDTNDYNLGNTVFLISFLLAELPSQLVSKKMGPDRWIPLQITLWSIVAMSQAAITGKTSFLVTRALLGVLEGGFIPDIVLWLSYFYTSRELPIRLSYFWTTLSGTTIITSLLAFALLHMRGVSGWAGWQWLFLIEGLITALVGLASWFMMPASAAQTKTWFRPNGWFTDHELKIAVNRVLRDDPSKGDMHNREAITPKLLWKAMCDYDLWPIYAIGLMAYIPETPVDNYITLTLKSVGFSTFTTNLLTIPANAFHIMTLLLITRLSEWLNERSLVAVLQNVWTLPCIIALRVWPGVMTDAWGTYALVTVTLSYPYCHAICVAWASTNSNNVGTRTVSAALYNMMVQVGNVIANQIYREDDKPLYHRGNRNLIIINCLSICVFLFTKCYYVWKNKRRERVWSNMTPEQRVDYTKNSTDRGSRRIDFRFAH</sequence>
<dbReference type="AlphaFoldDB" id="A0A1J9RP27"/>
<keyword evidence="2" id="KW-0813">Transport</keyword>
<comment type="subcellular location">
    <subcellularLocation>
        <location evidence="1">Membrane</location>
        <topology evidence="1">Multi-pass membrane protein</topology>
    </subcellularLocation>
</comment>
<feature type="compositionally biased region" description="Basic and acidic residues" evidence="6">
    <location>
        <begin position="40"/>
        <end position="51"/>
    </location>
</feature>
<feature type="compositionally biased region" description="Polar residues" evidence="6">
    <location>
        <begin position="21"/>
        <end position="34"/>
    </location>
</feature>
<dbReference type="Gene3D" id="1.20.1250.20">
    <property type="entry name" value="MFS general substrate transporter like domains"/>
    <property type="match status" value="1"/>
</dbReference>
<evidence type="ECO:0000313" key="9">
    <source>
        <dbReference type="Proteomes" id="UP000183809"/>
    </source>
</evidence>
<comment type="caution">
    <text evidence="8">The sequence shown here is derived from an EMBL/GenBank/DDBJ whole genome shotgun (WGS) entry which is preliminary data.</text>
</comment>
<dbReference type="Proteomes" id="UP000183809">
    <property type="component" value="Unassembled WGS sequence"/>
</dbReference>
<dbReference type="PANTHER" id="PTHR43791">
    <property type="entry name" value="PERMEASE-RELATED"/>
    <property type="match status" value="1"/>
</dbReference>
<dbReference type="PANTHER" id="PTHR43791:SF29">
    <property type="entry name" value="MAJOR FACILITATOR SUPERFAMILY (MFS) PROFILE DOMAIN-CONTAINING PROTEIN"/>
    <property type="match status" value="1"/>
</dbReference>
<dbReference type="InterPro" id="IPR036259">
    <property type="entry name" value="MFS_trans_sf"/>
</dbReference>
<feature type="transmembrane region" description="Helical" evidence="7">
    <location>
        <begin position="273"/>
        <end position="293"/>
    </location>
</feature>
<keyword evidence="3 7" id="KW-0812">Transmembrane</keyword>
<keyword evidence="9" id="KW-1185">Reference proteome</keyword>
<dbReference type="GO" id="GO:0022857">
    <property type="term" value="F:transmembrane transporter activity"/>
    <property type="evidence" value="ECO:0007669"/>
    <property type="project" value="InterPro"/>
</dbReference>
<evidence type="ECO:0000313" key="8">
    <source>
        <dbReference type="EMBL" id="OJD29325.1"/>
    </source>
</evidence>
<dbReference type="OrthoDB" id="1935484at2759"/>
<gene>
    <name evidence="8" type="ORF">BKCO1_8400018</name>
</gene>